<organism evidence="1 2">
    <name type="scientific">Yersinia intermedia</name>
    <dbReference type="NCBI Taxonomy" id="631"/>
    <lineage>
        <taxon>Bacteria</taxon>
        <taxon>Pseudomonadati</taxon>
        <taxon>Pseudomonadota</taxon>
        <taxon>Gammaproteobacteria</taxon>
        <taxon>Enterobacterales</taxon>
        <taxon>Yersiniaceae</taxon>
        <taxon>Yersinia</taxon>
    </lineage>
</organism>
<dbReference type="InterPro" id="IPR009387">
    <property type="entry name" value="HigB-2"/>
</dbReference>
<evidence type="ECO:0000313" key="1">
    <source>
        <dbReference type="EMBL" id="CNG55662.1"/>
    </source>
</evidence>
<evidence type="ECO:0008006" key="3">
    <source>
        <dbReference type="Google" id="ProtNLM"/>
    </source>
</evidence>
<dbReference type="Proteomes" id="UP000038750">
    <property type="component" value="Unassembled WGS sequence"/>
</dbReference>
<dbReference type="KEGG" id="yin:CH53_3085"/>
<reference evidence="1 2" key="1">
    <citation type="submission" date="2015-03" db="EMBL/GenBank/DDBJ databases">
        <authorList>
            <person name="Murphy D."/>
        </authorList>
    </citation>
    <scope>NUCLEOTIDE SEQUENCE [LARGE SCALE GENOMIC DNA]</scope>
    <source>
        <strain evidence="1 2">BR165/97</strain>
    </source>
</reference>
<name>A0A0T9MWP7_YERIN</name>
<protein>
    <recommendedName>
        <fullName evidence="3">Toxin HigB-2</fullName>
    </recommendedName>
</protein>
<dbReference type="AlphaFoldDB" id="A0A0T9MWP7"/>
<dbReference type="RefSeq" id="WP_042569386.1">
    <property type="nucleotide sequence ID" value="NZ_CABHXJ010000032.1"/>
</dbReference>
<accession>A0A0T9MWP7</accession>
<sequence>MDFLEFVETPIFSRRRAELMSDDDFQQFQTYLLNNPQSGDTISKTGGCQKIRWGGLQRGKRGGIRVIYFVVAQRCRIWLLLAYSKNEKDDLSESEKTVLKMITAKLDL</sequence>
<gene>
    <name evidence="1" type="ORF">ERS008530_04056</name>
</gene>
<proteinExistence type="predicted"/>
<dbReference type="PIRSF" id="PIRSF039032">
    <property type="entry name" value="HigB-2"/>
    <property type="match status" value="1"/>
</dbReference>
<evidence type="ECO:0000313" key="2">
    <source>
        <dbReference type="Proteomes" id="UP000038750"/>
    </source>
</evidence>
<dbReference type="OrthoDB" id="197283at2"/>
<dbReference type="EMBL" id="CPZJ01000021">
    <property type="protein sequence ID" value="CNG55662.1"/>
    <property type="molecule type" value="Genomic_DNA"/>
</dbReference>
<dbReference type="STRING" id="631.CH53_3085"/>